<feature type="non-terminal residue" evidence="2">
    <location>
        <position position="1"/>
    </location>
</feature>
<dbReference type="Gene3D" id="3.60.10.10">
    <property type="entry name" value="Endonuclease/exonuclease/phosphatase"/>
    <property type="match status" value="1"/>
</dbReference>
<sequence>LINARSVGNKTFILKLFFHNNSLDILCATESWISPGESSTLAEGFSPVWTLLTLFKSGLICNLTVPSSTPLTFELSAFELGQSPPMLCALIYRPPQYNKDILDEFATFLAQIFCKYDRLLLLGDFNIHVCCPNRPMVKDFLDLVDSFGLSQLVNGPTRGHVHTLDLVLSHGLSNSDLVILPATFSDHSPVLFNLDVASTSRTDRVHIRLSLELLLPLLLEIL</sequence>
<accession>A0A1A8IIT3</accession>
<feature type="domain" description="Endonuclease/exonuclease/phosphatase" evidence="1">
    <location>
        <begin position="88"/>
        <end position="190"/>
    </location>
</feature>
<dbReference type="EMBL" id="HAED01010785">
    <property type="protein sequence ID" value="SBQ97017.1"/>
    <property type="molecule type" value="Transcribed_RNA"/>
</dbReference>
<reference evidence="2" key="1">
    <citation type="submission" date="2016-05" db="EMBL/GenBank/DDBJ databases">
        <authorList>
            <person name="Lavstsen T."/>
            <person name="Jespersen J.S."/>
        </authorList>
    </citation>
    <scope>NUCLEOTIDE SEQUENCE</scope>
    <source>
        <tissue evidence="2">Brain</tissue>
    </source>
</reference>
<evidence type="ECO:0000313" key="2">
    <source>
        <dbReference type="EMBL" id="SBQ97017.1"/>
    </source>
</evidence>
<reference evidence="2" key="2">
    <citation type="submission" date="2016-06" db="EMBL/GenBank/DDBJ databases">
        <title>The genome of a short-lived fish provides insights into sex chromosome evolution and the genetic control of aging.</title>
        <authorList>
            <person name="Reichwald K."/>
            <person name="Felder M."/>
            <person name="Petzold A."/>
            <person name="Koch P."/>
            <person name="Groth M."/>
            <person name="Platzer M."/>
        </authorList>
    </citation>
    <scope>NUCLEOTIDE SEQUENCE</scope>
    <source>
        <tissue evidence="2">Brain</tissue>
    </source>
</reference>
<dbReference type="AlphaFoldDB" id="A0A1A8IIT3"/>
<dbReference type="PANTHER" id="PTHR33776">
    <property type="entry name" value="ENDO/EXONUCLEASE/PHOSPHATASE DOMAIN-CONTAINING PROTEIN"/>
    <property type="match status" value="1"/>
</dbReference>
<name>A0A1A8IIT3_NOTKU</name>
<dbReference type="Pfam" id="PF14529">
    <property type="entry name" value="Exo_endo_phos_2"/>
    <property type="match status" value="1"/>
</dbReference>
<evidence type="ECO:0000259" key="1">
    <source>
        <dbReference type="Pfam" id="PF14529"/>
    </source>
</evidence>
<dbReference type="SUPFAM" id="SSF56219">
    <property type="entry name" value="DNase I-like"/>
    <property type="match status" value="1"/>
</dbReference>
<proteinExistence type="predicted"/>
<dbReference type="GO" id="GO:0003824">
    <property type="term" value="F:catalytic activity"/>
    <property type="evidence" value="ECO:0007669"/>
    <property type="project" value="InterPro"/>
</dbReference>
<dbReference type="InterPro" id="IPR036691">
    <property type="entry name" value="Endo/exonu/phosph_ase_sf"/>
</dbReference>
<organism evidence="2">
    <name type="scientific">Nothobranchius kuhntae</name>
    <name type="common">Beira killifish</name>
    <dbReference type="NCBI Taxonomy" id="321403"/>
    <lineage>
        <taxon>Eukaryota</taxon>
        <taxon>Metazoa</taxon>
        <taxon>Chordata</taxon>
        <taxon>Craniata</taxon>
        <taxon>Vertebrata</taxon>
        <taxon>Euteleostomi</taxon>
        <taxon>Actinopterygii</taxon>
        <taxon>Neopterygii</taxon>
        <taxon>Teleostei</taxon>
        <taxon>Neoteleostei</taxon>
        <taxon>Acanthomorphata</taxon>
        <taxon>Ovalentaria</taxon>
        <taxon>Atherinomorphae</taxon>
        <taxon>Cyprinodontiformes</taxon>
        <taxon>Nothobranchiidae</taxon>
        <taxon>Nothobranchius</taxon>
    </lineage>
</organism>
<protein>
    <recommendedName>
        <fullName evidence="1">Endonuclease/exonuclease/phosphatase domain-containing protein</fullName>
    </recommendedName>
</protein>
<dbReference type="PANTHER" id="PTHR33776:SF3">
    <property type="entry name" value="PHD-TYPE DOMAIN-CONTAINING PROTEIN"/>
    <property type="match status" value="1"/>
</dbReference>
<dbReference type="InterPro" id="IPR005135">
    <property type="entry name" value="Endo/exonuclease/phosphatase"/>
</dbReference>
<gene>
    <name evidence="2" type="primary">Nfu_g_1_024565</name>
</gene>